<organism evidence="1 2">
    <name type="scientific">Actinopolyspora righensis</name>
    <dbReference type="NCBI Taxonomy" id="995060"/>
    <lineage>
        <taxon>Bacteria</taxon>
        <taxon>Bacillati</taxon>
        <taxon>Actinomycetota</taxon>
        <taxon>Actinomycetes</taxon>
        <taxon>Actinopolysporales</taxon>
        <taxon>Actinopolysporaceae</taxon>
        <taxon>Actinopolyspora</taxon>
        <taxon>Actinopolyspora alba group</taxon>
    </lineage>
</organism>
<dbReference type="Proteomes" id="UP000199165">
    <property type="component" value="Unassembled WGS sequence"/>
</dbReference>
<sequence length="100" mass="11097">MDDELLEALEEAWDSESGFLGKLRSGRFDPDAGEAYVALLSTVPPIGDTVDSRLVQLIWFAPTLIEWQTERATKSAAEVKKLERIGDLVREVLIARLGLP</sequence>
<name>A0A1I7AKT9_9ACTN</name>
<dbReference type="RefSeq" id="WP_092978671.1">
    <property type="nucleotide sequence ID" value="NZ_FPAT01000007.1"/>
</dbReference>
<reference evidence="2" key="1">
    <citation type="submission" date="2016-10" db="EMBL/GenBank/DDBJ databases">
        <authorList>
            <person name="Varghese N."/>
            <person name="Submissions S."/>
        </authorList>
    </citation>
    <scope>NUCLEOTIDE SEQUENCE [LARGE SCALE GENOMIC DNA]</scope>
    <source>
        <strain evidence="2">DSM 45501</strain>
    </source>
</reference>
<evidence type="ECO:0000313" key="2">
    <source>
        <dbReference type="Proteomes" id="UP000199165"/>
    </source>
</evidence>
<gene>
    <name evidence="1" type="ORF">SAMN04487904_107167</name>
</gene>
<proteinExistence type="predicted"/>
<evidence type="ECO:0000313" key="1">
    <source>
        <dbReference type="EMBL" id="SFT75513.1"/>
    </source>
</evidence>
<dbReference type="EMBL" id="FPAT01000007">
    <property type="protein sequence ID" value="SFT75513.1"/>
    <property type="molecule type" value="Genomic_DNA"/>
</dbReference>
<dbReference type="AlphaFoldDB" id="A0A1I7AKT9"/>
<dbReference type="STRING" id="995060.SAMN04487904_107167"/>
<protein>
    <submittedName>
        <fullName evidence="1">Uncharacterized protein</fullName>
    </submittedName>
</protein>
<accession>A0A1I7AKT9</accession>
<keyword evidence="2" id="KW-1185">Reference proteome</keyword>